<reference evidence="1" key="1">
    <citation type="submission" date="2017-02" db="EMBL/GenBank/DDBJ databases">
        <title>Draft Genome Sequence of the Salt Water Bacterium Oceanospirillum linum ATCC 11336.</title>
        <authorList>
            <person name="Trachtenberg A.M."/>
            <person name="Carney J.G."/>
            <person name="Linnane J.D."/>
            <person name="Rheaume B.A."/>
            <person name="Pitts N.L."/>
            <person name="Mykles D.L."/>
            <person name="Maclea K.S."/>
        </authorList>
    </citation>
    <scope>NUCLEOTIDE SEQUENCE [LARGE SCALE GENOMIC DNA]</scope>
    <source>
        <strain evidence="1">ATCC 11336</strain>
    </source>
</reference>
<keyword evidence="2" id="KW-1185">Reference proteome</keyword>
<protein>
    <submittedName>
        <fullName evidence="1">Uncharacterized protein</fullName>
    </submittedName>
</protein>
<comment type="caution">
    <text evidence="1">The sequence shown here is derived from an EMBL/GenBank/DDBJ whole genome shotgun (WGS) entry which is preliminary data.</text>
</comment>
<accession>A0A1T1HFA5</accession>
<dbReference type="AlphaFoldDB" id="A0A1T1HFA5"/>
<evidence type="ECO:0000313" key="2">
    <source>
        <dbReference type="Proteomes" id="UP000190064"/>
    </source>
</evidence>
<name>A0A1T1HFA5_OCELI</name>
<dbReference type="EMBL" id="MTSD02000001">
    <property type="protein sequence ID" value="OOV88485.1"/>
    <property type="molecule type" value="Genomic_DNA"/>
</dbReference>
<organism evidence="1 2">
    <name type="scientific">Oceanospirillum linum</name>
    <dbReference type="NCBI Taxonomy" id="966"/>
    <lineage>
        <taxon>Bacteria</taxon>
        <taxon>Pseudomonadati</taxon>
        <taxon>Pseudomonadota</taxon>
        <taxon>Gammaproteobacteria</taxon>
        <taxon>Oceanospirillales</taxon>
        <taxon>Oceanospirillaceae</taxon>
        <taxon>Oceanospirillum</taxon>
    </lineage>
</organism>
<sequence>MGNKAQTNICESSGMAGLNSAKKSGTNTRRVSFTIASVLPRASIPVICQETYQARFIEDVNVESLPRLYNQTR</sequence>
<gene>
    <name evidence="1" type="ORF">BTA35_0202980</name>
</gene>
<proteinExistence type="predicted"/>
<evidence type="ECO:0000313" key="1">
    <source>
        <dbReference type="EMBL" id="OOV88485.1"/>
    </source>
</evidence>
<dbReference type="Proteomes" id="UP000190064">
    <property type="component" value="Unassembled WGS sequence"/>
</dbReference>